<evidence type="ECO:0000313" key="3">
    <source>
        <dbReference type="EMBL" id="AKU16035.1"/>
    </source>
</evidence>
<reference evidence="3 4" key="1">
    <citation type="submission" date="2015-03" db="EMBL/GenBank/DDBJ databases">
        <title>Luteipulveratus halotolerans sp. nov., a novel actinobacterium (Dermacoccaceae) from Sarawak, Malaysia.</title>
        <authorList>
            <person name="Juboi H."/>
            <person name="Basik A."/>
            <person name="Shamsul S.S."/>
            <person name="Arnold P."/>
            <person name="Schmitt E.K."/>
            <person name="Sanglier J.-J."/>
            <person name="Yeo T."/>
        </authorList>
    </citation>
    <scope>NUCLEOTIDE SEQUENCE [LARGE SCALE GENOMIC DNA]</scope>
    <source>
        <strain evidence="3 4">MN07-A0370</strain>
    </source>
</reference>
<dbReference type="AlphaFoldDB" id="A0A0K1JHG8"/>
<dbReference type="EMBL" id="CP011112">
    <property type="protein sequence ID" value="AKU16035.1"/>
    <property type="molecule type" value="Genomic_DNA"/>
</dbReference>
<feature type="compositionally biased region" description="Low complexity" evidence="1">
    <location>
        <begin position="252"/>
        <end position="276"/>
    </location>
</feature>
<keyword evidence="2" id="KW-1133">Transmembrane helix</keyword>
<gene>
    <name evidence="3" type="ORF">VV02_09480</name>
</gene>
<dbReference type="STRING" id="571913.VV02_09480"/>
<dbReference type="KEGG" id="lmoi:VV02_09480"/>
<feature type="compositionally biased region" description="Low complexity" evidence="1">
    <location>
        <begin position="177"/>
        <end position="221"/>
    </location>
</feature>
<keyword evidence="4" id="KW-1185">Reference proteome</keyword>
<dbReference type="Proteomes" id="UP000066480">
    <property type="component" value="Chromosome"/>
</dbReference>
<dbReference type="RefSeq" id="WP_052591174.1">
    <property type="nucleotide sequence ID" value="NZ_CP011112.1"/>
</dbReference>
<protein>
    <submittedName>
        <fullName evidence="3">Uncharacterized protein</fullName>
    </submittedName>
</protein>
<keyword evidence="2" id="KW-0812">Transmembrane</keyword>
<keyword evidence="2" id="KW-0472">Membrane</keyword>
<feature type="compositionally biased region" description="Low complexity" evidence="1">
    <location>
        <begin position="112"/>
        <end position="142"/>
    </location>
</feature>
<proteinExistence type="predicted"/>
<evidence type="ECO:0000256" key="2">
    <source>
        <dbReference type="SAM" id="Phobius"/>
    </source>
</evidence>
<feature type="region of interest" description="Disordered" evidence="1">
    <location>
        <begin position="109"/>
        <end position="276"/>
    </location>
</feature>
<feature type="compositionally biased region" description="Low complexity" evidence="1">
    <location>
        <begin position="232"/>
        <end position="244"/>
    </location>
</feature>
<dbReference type="OrthoDB" id="5150424at2"/>
<feature type="transmembrane region" description="Helical" evidence="2">
    <location>
        <begin position="64"/>
        <end position="83"/>
    </location>
</feature>
<evidence type="ECO:0000313" key="4">
    <source>
        <dbReference type="Proteomes" id="UP000066480"/>
    </source>
</evidence>
<evidence type="ECO:0000256" key="1">
    <source>
        <dbReference type="SAM" id="MobiDB-lite"/>
    </source>
</evidence>
<accession>A0A0K1JHG8</accession>
<sequence length="276" mass="27489">MTPPSIDRIRKDDQFLDALGGRGGPADGSDLSGLLQSWVDEIDSTPAASSAGAKRMRRRLLQTGAAAGLAFATLSVSSMAAAVTGTQVPVLYQLGSMAGGIFGGTTQQPAQSLLGSGSSTSSDGSNEAGSTDSSSEDGSSSTYGPPVPSSSATALPQLPDPSGNWPGTGQRPPSEATSSDGTSTSSSSDGSSTSGTPTGTPTSTSTRTGPAPVPTTTPTTSPRRKPPPTHPGDPTSTLPSSTSSGWWPFPWPTLTLPLNLPTSSSTSSLSTSSTAN</sequence>
<organism evidence="3 4">
    <name type="scientific">Luteipulveratus mongoliensis</name>
    <dbReference type="NCBI Taxonomy" id="571913"/>
    <lineage>
        <taxon>Bacteria</taxon>
        <taxon>Bacillati</taxon>
        <taxon>Actinomycetota</taxon>
        <taxon>Actinomycetes</taxon>
        <taxon>Micrococcales</taxon>
        <taxon>Dermacoccaceae</taxon>
        <taxon>Luteipulveratus</taxon>
    </lineage>
</organism>
<name>A0A0K1JHG8_9MICO</name>